<dbReference type="AlphaFoldDB" id="A0A975AX42"/>
<dbReference type="CDD" id="cd00495">
    <property type="entry name" value="Ribosomal_L25_TL5_CTC"/>
    <property type="match status" value="1"/>
</dbReference>
<dbReference type="InterPro" id="IPR001021">
    <property type="entry name" value="Ribosomal_bL25_long"/>
</dbReference>
<dbReference type="HAMAP" id="MF_01334">
    <property type="entry name" value="Ribosomal_bL25_CTC"/>
    <property type="match status" value="1"/>
</dbReference>
<dbReference type="InterPro" id="IPR020056">
    <property type="entry name" value="Rbsml_bL25/Gln-tRNA_synth_N"/>
</dbReference>
<evidence type="ECO:0000259" key="6">
    <source>
        <dbReference type="Pfam" id="PF01386"/>
    </source>
</evidence>
<dbReference type="GO" id="GO:0006412">
    <property type="term" value="P:translation"/>
    <property type="evidence" value="ECO:0007669"/>
    <property type="project" value="UniProtKB-UniRule"/>
</dbReference>
<gene>
    <name evidence="5" type="primary">rplY</name>
    <name evidence="5" type="synonym">ctc</name>
    <name evidence="8" type="ORF">ACETAC_04410</name>
</gene>
<name>A0A975AX42_9THEO</name>
<dbReference type="PANTHER" id="PTHR33284:SF1">
    <property type="entry name" value="RIBOSOMAL PROTEIN L25_GLN-TRNA SYNTHETASE, ANTI-CODON-BINDING DOMAIN-CONTAINING PROTEIN"/>
    <property type="match status" value="1"/>
</dbReference>
<sequence>MESVNVEAVTRKPGKNIAYKLRKEGYIPAVLYGKGMESIPIAVADKKFCKILQTKGRNVLLDVIVNGSTHNAIIKEIQNDTLKGKLLHVDFQIVSMYEKIESTVPLKLKGVGILESKGAIVQHQIWELNIKCLPDKIPEELDVDISNLDVGDTLYIRDLIIPEGVEVVDDPDEVVLTVVVPKAEDVKKTEPEEEATE</sequence>
<evidence type="ECO:0000313" key="9">
    <source>
        <dbReference type="Proteomes" id="UP000671913"/>
    </source>
</evidence>
<feature type="domain" description="Large ribosomal subunit protein bL25 beta" evidence="7">
    <location>
        <begin position="99"/>
        <end position="182"/>
    </location>
</feature>
<dbReference type="InterPro" id="IPR020057">
    <property type="entry name" value="Ribosomal_bL25_b-dom"/>
</dbReference>
<evidence type="ECO:0000313" key="8">
    <source>
        <dbReference type="EMBL" id="QSZ28100.1"/>
    </source>
</evidence>
<comment type="subunit">
    <text evidence="5">Part of the 50S ribosomal subunit; part of the 5S rRNA/L5/L18/L25 subcomplex. Contacts the 5S rRNA. Binds to the 5S rRNA independently of L5 and L18.</text>
</comment>
<reference evidence="8" key="1">
    <citation type="submission" date="2020-08" db="EMBL/GenBank/DDBJ databases">
        <title>Genomic insights into the carbon and energy metabolism of the first obligate autotrophic acetogenic bacterium Aceticella autotrophica gen. nov., sp. nov.</title>
        <authorList>
            <person name="Toshchakov S.V."/>
            <person name="Elcheninov A.G."/>
            <person name="Kublanov I.V."/>
            <person name="Frolov E.N."/>
            <person name="Lebedinsky A.V."/>
        </authorList>
    </citation>
    <scope>NUCLEOTIDE SEQUENCE</scope>
    <source>
        <strain evidence="8">3443-3Ac</strain>
    </source>
</reference>
<keyword evidence="1 5" id="KW-0699">rRNA-binding</keyword>
<dbReference type="InterPro" id="IPR037121">
    <property type="entry name" value="Ribosomal_bL25_C"/>
</dbReference>
<dbReference type="PANTHER" id="PTHR33284">
    <property type="entry name" value="RIBOSOMAL PROTEIN L25/GLN-TRNA SYNTHETASE, ANTI-CODON-BINDING DOMAIN-CONTAINING PROTEIN"/>
    <property type="match status" value="1"/>
</dbReference>
<dbReference type="InterPro" id="IPR029751">
    <property type="entry name" value="Ribosomal_L25_dom"/>
</dbReference>
<dbReference type="Proteomes" id="UP000671913">
    <property type="component" value="Chromosome"/>
</dbReference>
<dbReference type="Pfam" id="PF01386">
    <property type="entry name" value="Ribosomal_L25p"/>
    <property type="match status" value="1"/>
</dbReference>
<dbReference type="GO" id="GO:0003735">
    <property type="term" value="F:structural constituent of ribosome"/>
    <property type="evidence" value="ECO:0007669"/>
    <property type="project" value="InterPro"/>
</dbReference>
<keyword evidence="9" id="KW-1185">Reference proteome</keyword>
<comment type="similarity">
    <text evidence="5">Belongs to the bacterial ribosomal protein bL25 family. CTC subfamily.</text>
</comment>
<dbReference type="GO" id="GO:0022625">
    <property type="term" value="C:cytosolic large ribosomal subunit"/>
    <property type="evidence" value="ECO:0007669"/>
    <property type="project" value="TreeGrafter"/>
</dbReference>
<feature type="domain" description="Large ribosomal subunit protein bL25 L25" evidence="6">
    <location>
        <begin position="7"/>
        <end position="91"/>
    </location>
</feature>
<keyword evidence="3 5" id="KW-0689">Ribosomal protein</keyword>
<dbReference type="KEGG" id="aaut:ACETAC_04410"/>
<dbReference type="RefSeq" id="WP_284680838.1">
    <property type="nucleotide sequence ID" value="NZ_CP060096.1"/>
</dbReference>
<dbReference type="InterPro" id="IPR011035">
    <property type="entry name" value="Ribosomal_bL25/Gln-tRNA_synth"/>
</dbReference>
<evidence type="ECO:0000256" key="3">
    <source>
        <dbReference type="ARBA" id="ARBA00022980"/>
    </source>
</evidence>
<keyword evidence="2 5" id="KW-0694">RNA-binding</keyword>
<evidence type="ECO:0000256" key="4">
    <source>
        <dbReference type="ARBA" id="ARBA00023274"/>
    </source>
</evidence>
<evidence type="ECO:0000256" key="1">
    <source>
        <dbReference type="ARBA" id="ARBA00022730"/>
    </source>
</evidence>
<keyword evidence="4 5" id="KW-0687">Ribonucleoprotein</keyword>
<dbReference type="SUPFAM" id="SSF50715">
    <property type="entry name" value="Ribosomal protein L25-like"/>
    <property type="match status" value="1"/>
</dbReference>
<organism evidence="8 9">
    <name type="scientific">Aceticella autotrophica</name>
    <dbReference type="NCBI Taxonomy" id="2755338"/>
    <lineage>
        <taxon>Bacteria</taxon>
        <taxon>Bacillati</taxon>
        <taxon>Bacillota</taxon>
        <taxon>Clostridia</taxon>
        <taxon>Thermoanaerobacterales</taxon>
        <taxon>Thermoanaerobacteraceae</taxon>
        <taxon>Aceticella</taxon>
    </lineage>
</organism>
<dbReference type="EMBL" id="CP060096">
    <property type="protein sequence ID" value="QSZ28100.1"/>
    <property type="molecule type" value="Genomic_DNA"/>
</dbReference>
<dbReference type="Pfam" id="PF14693">
    <property type="entry name" value="Ribosomal_TL5_C"/>
    <property type="match status" value="1"/>
</dbReference>
<evidence type="ECO:0000256" key="2">
    <source>
        <dbReference type="ARBA" id="ARBA00022884"/>
    </source>
</evidence>
<dbReference type="Gene3D" id="2.40.240.10">
    <property type="entry name" value="Ribosomal Protein L25, Chain P"/>
    <property type="match status" value="1"/>
</dbReference>
<dbReference type="Gene3D" id="2.170.120.20">
    <property type="entry name" value="Ribosomal protein L25, beta domain"/>
    <property type="match status" value="1"/>
</dbReference>
<dbReference type="GO" id="GO:0008097">
    <property type="term" value="F:5S rRNA binding"/>
    <property type="evidence" value="ECO:0007669"/>
    <property type="project" value="InterPro"/>
</dbReference>
<evidence type="ECO:0000259" key="7">
    <source>
        <dbReference type="Pfam" id="PF14693"/>
    </source>
</evidence>
<comment type="function">
    <text evidence="5">This is one of the proteins that binds to the 5S RNA in the ribosome where it forms part of the central protuberance.</text>
</comment>
<proteinExistence type="inferred from homology"/>
<protein>
    <recommendedName>
        <fullName evidence="5">Large ribosomal subunit protein bL25</fullName>
    </recommendedName>
    <alternativeName>
        <fullName evidence="5">General stress protein CTC</fullName>
    </alternativeName>
</protein>
<dbReference type="InterPro" id="IPR020930">
    <property type="entry name" value="Ribosomal_uL5_bac-type"/>
</dbReference>
<evidence type="ECO:0000256" key="5">
    <source>
        <dbReference type="HAMAP-Rule" id="MF_01334"/>
    </source>
</evidence>
<accession>A0A975AX42</accession>
<dbReference type="NCBIfam" id="TIGR00731">
    <property type="entry name" value="bL25_bact_ctc"/>
    <property type="match status" value="1"/>
</dbReference>